<proteinExistence type="predicted"/>
<accession>A0ABV1PAR3</accession>
<dbReference type="EMBL" id="JBEHEF010000006">
    <property type="protein sequence ID" value="MEQ9938256.1"/>
    <property type="molecule type" value="Genomic_DNA"/>
</dbReference>
<gene>
    <name evidence="2" type="ORF">ABRQ07_11625</name>
</gene>
<comment type="caution">
    <text evidence="2">The sequence shown here is derived from an EMBL/GenBank/DDBJ whole genome shotgun (WGS) entry which is preliminary data.</text>
</comment>
<feature type="domain" description="FRG" evidence="1">
    <location>
        <begin position="25"/>
        <end position="122"/>
    </location>
</feature>
<keyword evidence="3" id="KW-1185">Reference proteome</keyword>
<evidence type="ECO:0000313" key="3">
    <source>
        <dbReference type="Proteomes" id="UP001463408"/>
    </source>
</evidence>
<name>A0ABV1PAR3_9GAMM</name>
<dbReference type="Pfam" id="PF08867">
    <property type="entry name" value="FRG"/>
    <property type="match status" value="1"/>
</dbReference>
<evidence type="ECO:0000259" key="1">
    <source>
        <dbReference type="SMART" id="SM00901"/>
    </source>
</evidence>
<dbReference type="Proteomes" id="UP001463408">
    <property type="component" value="Unassembled WGS sequence"/>
</dbReference>
<evidence type="ECO:0000313" key="2">
    <source>
        <dbReference type="EMBL" id="MEQ9938256.1"/>
    </source>
</evidence>
<dbReference type="RefSeq" id="WP_273856964.1">
    <property type="nucleotide sequence ID" value="NZ_JAQRNC010000017.1"/>
</dbReference>
<protein>
    <submittedName>
        <fullName evidence="2">FRG domain-containing protein</fullName>
    </submittedName>
</protein>
<dbReference type="InterPro" id="IPR014966">
    <property type="entry name" value="FRG-dom"/>
</dbReference>
<sequence length="285" mass="33110">MTTQNEPIKSVAQFIDFVMTWNDKGSTPVAFRGQKFSEWSVEPKIFRDDVGLYEKEDDSIREIISIHPSEFESDNSMFDKLVRAQHFGLPTRLLDVTINPLVALWFATEEKTNENENDGAVFAFYVPESRKKYYDSDRVSCLANLAYLKIKDKNEIYNSLIENIKREQFNKKEAVKRLVYSVGMEKPHFKAKVIPSDLMKAVYVKPKMSNKRIVAQSGSFMLYGYKPNNFYSDEEPVRVKKIIIEEGYKFKIRYELNKIGISESTLFPEIDKAAKFIADYFSSNI</sequence>
<organism evidence="2 3">
    <name type="scientific">Pectobacterium polonicum</name>
    <dbReference type="NCBI Taxonomy" id="2485124"/>
    <lineage>
        <taxon>Bacteria</taxon>
        <taxon>Pseudomonadati</taxon>
        <taxon>Pseudomonadota</taxon>
        <taxon>Gammaproteobacteria</taxon>
        <taxon>Enterobacterales</taxon>
        <taxon>Pectobacteriaceae</taxon>
        <taxon>Pectobacterium</taxon>
    </lineage>
</organism>
<dbReference type="SMART" id="SM00901">
    <property type="entry name" value="FRG"/>
    <property type="match status" value="1"/>
</dbReference>
<reference evidence="2 3" key="1">
    <citation type="submission" date="2024-06" db="EMBL/GenBank/DDBJ databases">
        <title>Pangenomics to understand the prophage dynamics in the radiating lineages of P. brasiliense.</title>
        <authorList>
            <person name="Pardeshi L.A."/>
            <person name="Van Duivenbode I."/>
            <person name="Jonkheer E.M."/>
            <person name="Pel M.J.C."/>
            <person name="Kupczok A."/>
            <person name="De Ridder D."/>
            <person name="Smit S."/>
            <person name="Van Der Lee T.J."/>
        </authorList>
    </citation>
    <scope>NUCLEOTIDE SEQUENCE [LARGE SCALE GENOMIC DNA]</scope>
    <source>
        <strain evidence="2 3">PD 8607</strain>
    </source>
</reference>